<proteinExistence type="predicted"/>
<gene>
    <name evidence="3" type="ORF">FRACYDRAFT_196332</name>
</gene>
<dbReference type="InterPro" id="IPR002110">
    <property type="entry name" value="Ankyrin_rpt"/>
</dbReference>
<dbReference type="KEGG" id="fcy:FRACYDRAFT_196332"/>
<dbReference type="EMBL" id="KV784379">
    <property type="protein sequence ID" value="OEU08557.1"/>
    <property type="molecule type" value="Genomic_DNA"/>
</dbReference>
<dbReference type="InterPro" id="IPR036770">
    <property type="entry name" value="Ankyrin_rpt-contain_sf"/>
</dbReference>
<evidence type="ECO:0000256" key="2">
    <source>
        <dbReference type="ARBA" id="ARBA00023043"/>
    </source>
</evidence>
<dbReference type="PANTHER" id="PTHR24198:SF165">
    <property type="entry name" value="ANKYRIN REPEAT-CONTAINING PROTEIN-RELATED"/>
    <property type="match status" value="1"/>
</dbReference>
<dbReference type="Gene3D" id="1.25.40.20">
    <property type="entry name" value="Ankyrin repeat-containing domain"/>
    <property type="match status" value="1"/>
</dbReference>
<name>A0A1E7ERU7_9STRA</name>
<reference evidence="3 4" key="1">
    <citation type="submission" date="2016-09" db="EMBL/GenBank/DDBJ databases">
        <title>Extensive genetic diversity and differential bi-allelic expression allows diatom success in the polar Southern Ocean.</title>
        <authorList>
            <consortium name="DOE Joint Genome Institute"/>
            <person name="Mock T."/>
            <person name="Otillar R.P."/>
            <person name="Strauss J."/>
            <person name="Dupont C."/>
            <person name="Frickenhaus S."/>
            <person name="Maumus F."/>
            <person name="Mcmullan M."/>
            <person name="Sanges R."/>
            <person name="Schmutz J."/>
            <person name="Toseland A."/>
            <person name="Valas R."/>
            <person name="Veluchamy A."/>
            <person name="Ward B.J."/>
            <person name="Allen A."/>
            <person name="Barry K."/>
            <person name="Falciatore A."/>
            <person name="Ferrante M."/>
            <person name="Fortunato A.E."/>
            <person name="Gloeckner G."/>
            <person name="Gruber A."/>
            <person name="Hipkin R."/>
            <person name="Janech M."/>
            <person name="Kroth P."/>
            <person name="Leese F."/>
            <person name="Lindquist E."/>
            <person name="Lyon B.R."/>
            <person name="Martin J."/>
            <person name="Mayer C."/>
            <person name="Parker M."/>
            <person name="Quesneville H."/>
            <person name="Raymond J."/>
            <person name="Uhlig C."/>
            <person name="Valentin K.U."/>
            <person name="Worden A.Z."/>
            <person name="Armbrust E.V."/>
            <person name="Bowler C."/>
            <person name="Green B."/>
            <person name="Moulton V."/>
            <person name="Van Oosterhout C."/>
            <person name="Grigoriev I."/>
        </authorList>
    </citation>
    <scope>NUCLEOTIDE SEQUENCE [LARGE SCALE GENOMIC DNA]</scope>
    <source>
        <strain evidence="3 4">CCMP1102</strain>
    </source>
</reference>
<organism evidence="3 4">
    <name type="scientific">Fragilariopsis cylindrus CCMP1102</name>
    <dbReference type="NCBI Taxonomy" id="635003"/>
    <lineage>
        <taxon>Eukaryota</taxon>
        <taxon>Sar</taxon>
        <taxon>Stramenopiles</taxon>
        <taxon>Ochrophyta</taxon>
        <taxon>Bacillariophyta</taxon>
        <taxon>Bacillariophyceae</taxon>
        <taxon>Bacillariophycidae</taxon>
        <taxon>Bacillariales</taxon>
        <taxon>Bacillariaceae</taxon>
        <taxon>Fragilariopsis</taxon>
    </lineage>
</organism>
<dbReference type="SUPFAM" id="SSF48403">
    <property type="entry name" value="Ankyrin repeat"/>
    <property type="match status" value="1"/>
</dbReference>
<sequence length="200" mass="23518">MSIFKENGYDEQKIEVIRAECNQRFEVPTPQQLQAYSTEIVTAVRTNNLDRVKQLYHEGIYNCNACNRFGESILHIACRRGHVAMVEFFLVTCGFQLNVIRDDYFRTPFHDAFWTSKASTTLIDFLLTQQQTQPNNSSLVALLLLKDKRGNTPLDYSRLEDHPIWIQFLQERETFIIYLRIPIFCRSRILNTHIIKKIQV</sequence>
<accession>A0A1E7ERU7</accession>
<keyword evidence="2" id="KW-0040">ANK repeat</keyword>
<keyword evidence="4" id="KW-1185">Reference proteome</keyword>
<dbReference type="Proteomes" id="UP000095751">
    <property type="component" value="Unassembled WGS sequence"/>
</dbReference>
<protein>
    <submittedName>
        <fullName evidence="3">Uncharacterized protein</fullName>
    </submittedName>
</protein>
<evidence type="ECO:0000256" key="1">
    <source>
        <dbReference type="ARBA" id="ARBA00022737"/>
    </source>
</evidence>
<dbReference type="InParanoid" id="A0A1E7ERU7"/>
<dbReference type="AlphaFoldDB" id="A0A1E7ERU7"/>
<evidence type="ECO:0000313" key="4">
    <source>
        <dbReference type="Proteomes" id="UP000095751"/>
    </source>
</evidence>
<dbReference type="Pfam" id="PF12796">
    <property type="entry name" value="Ank_2"/>
    <property type="match status" value="1"/>
</dbReference>
<dbReference type="OrthoDB" id="204260at2759"/>
<dbReference type="SMART" id="SM00248">
    <property type="entry name" value="ANK"/>
    <property type="match status" value="3"/>
</dbReference>
<dbReference type="PANTHER" id="PTHR24198">
    <property type="entry name" value="ANKYRIN REPEAT AND PROTEIN KINASE DOMAIN-CONTAINING PROTEIN"/>
    <property type="match status" value="1"/>
</dbReference>
<evidence type="ECO:0000313" key="3">
    <source>
        <dbReference type="EMBL" id="OEU08557.1"/>
    </source>
</evidence>
<keyword evidence="1" id="KW-0677">Repeat</keyword>